<proteinExistence type="predicted"/>
<comment type="caution">
    <text evidence="4">The sequence shown here is derived from an EMBL/GenBank/DDBJ whole genome shotgun (WGS) entry which is preliminary data.</text>
</comment>
<evidence type="ECO:0000313" key="4">
    <source>
        <dbReference type="EMBL" id="GEQ98594.1"/>
    </source>
</evidence>
<protein>
    <recommendedName>
        <fullName evidence="3">BRCT domain-containing protein</fullName>
    </recommendedName>
</protein>
<dbReference type="InterPro" id="IPR003583">
    <property type="entry name" value="Hlx-hairpin-Hlx_DNA-bd_motif"/>
</dbReference>
<dbReference type="Pfam" id="PF12826">
    <property type="entry name" value="HHH_2"/>
    <property type="match status" value="1"/>
</dbReference>
<dbReference type="InterPro" id="IPR001357">
    <property type="entry name" value="BRCT_dom"/>
</dbReference>
<evidence type="ECO:0000259" key="3">
    <source>
        <dbReference type="PROSITE" id="PS50172"/>
    </source>
</evidence>
<dbReference type="Gene3D" id="3.40.50.10190">
    <property type="entry name" value="BRCT domain"/>
    <property type="match status" value="1"/>
</dbReference>
<dbReference type="SMART" id="SM00278">
    <property type="entry name" value="HhH1"/>
    <property type="match status" value="2"/>
</dbReference>
<accession>A0A5A7MSF4</accession>
<gene>
    <name evidence="4" type="ORF">JCM17844_22310</name>
</gene>
<dbReference type="Gene3D" id="1.10.150.20">
    <property type="entry name" value="5' to 3' exonuclease, C-terminal subdomain"/>
    <property type="match status" value="1"/>
</dbReference>
<dbReference type="GO" id="GO:0003677">
    <property type="term" value="F:DNA binding"/>
    <property type="evidence" value="ECO:0007669"/>
    <property type="project" value="InterPro"/>
</dbReference>
<evidence type="ECO:0000256" key="2">
    <source>
        <dbReference type="ARBA" id="ARBA00023204"/>
    </source>
</evidence>
<evidence type="ECO:0000256" key="1">
    <source>
        <dbReference type="ARBA" id="ARBA00022763"/>
    </source>
</evidence>
<organism evidence="4 5">
    <name type="scientific">Iodidimonas gelatinilytica</name>
    <dbReference type="NCBI Taxonomy" id="1236966"/>
    <lineage>
        <taxon>Bacteria</taxon>
        <taxon>Pseudomonadati</taxon>
        <taxon>Pseudomonadota</taxon>
        <taxon>Alphaproteobacteria</taxon>
        <taxon>Iodidimonadales</taxon>
        <taxon>Iodidimonadaceae</taxon>
        <taxon>Iodidimonas</taxon>
    </lineage>
</organism>
<dbReference type="SMART" id="SM00292">
    <property type="entry name" value="BRCT"/>
    <property type="match status" value="1"/>
</dbReference>
<dbReference type="InterPro" id="IPR010994">
    <property type="entry name" value="RuvA_2-like"/>
</dbReference>
<dbReference type="CDD" id="cd17748">
    <property type="entry name" value="BRCT_DNA_ligase_like"/>
    <property type="match status" value="1"/>
</dbReference>
<dbReference type="PROSITE" id="PS50172">
    <property type="entry name" value="BRCT"/>
    <property type="match status" value="1"/>
</dbReference>
<dbReference type="AlphaFoldDB" id="A0A5A7MSF4"/>
<dbReference type="InterPro" id="IPR036420">
    <property type="entry name" value="BRCT_dom_sf"/>
</dbReference>
<dbReference type="EMBL" id="BKCL01000007">
    <property type="protein sequence ID" value="GEQ98594.1"/>
    <property type="molecule type" value="Genomic_DNA"/>
</dbReference>
<sequence length="217" mass="23787">MIEGPEAIFTLKDRNKDLQIEKMEGWGEQSAQKLFDAIETRRTVSLDRFLYALGIRHVGQTTARILARRWTSLKALRGLLEGDQEQAKAELKAVDQIGPKLAESIIDFFHEPHNIKVIDGLLENVTVLDMEDVPQESGPLAGKTLVFTGSLKQLKRSEAKAQAESFGATVTDSVSAKTDLLIAGPGAGSKLKKAQSLGIDVIDEEEWLARIATFSTA</sequence>
<dbReference type="GO" id="GO:0006281">
    <property type="term" value="P:DNA repair"/>
    <property type="evidence" value="ECO:0007669"/>
    <property type="project" value="UniProtKB-KW"/>
</dbReference>
<dbReference type="InterPro" id="IPR041663">
    <property type="entry name" value="DisA/LigA_HHH"/>
</dbReference>
<feature type="domain" description="BRCT" evidence="3">
    <location>
        <begin position="135"/>
        <end position="208"/>
    </location>
</feature>
<reference evidence="4 5" key="1">
    <citation type="submission" date="2019-09" db="EMBL/GenBank/DDBJ databases">
        <title>NBRP : Genome information of microbial organism related human and environment.</title>
        <authorList>
            <person name="Hattori M."/>
            <person name="Oshima K."/>
            <person name="Inaba H."/>
            <person name="Suda W."/>
            <person name="Sakamoto M."/>
            <person name="Iino T."/>
            <person name="Kitahara M."/>
            <person name="Oshida Y."/>
            <person name="Iida T."/>
            <person name="Kudo T."/>
            <person name="Itoh T."/>
            <person name="Ohkuma M."/>
        </authorList>
    </citation>
    <scope>NUCLEOTIDE SEQUENCE [LARGE SCALE GENOMIC DNA]</scope>
    <source>
        <strain evidence="4 5">Hi-2</strain>
    </source>
</reference>
<dbReference type="SUPFAM" id="SSF52113">
    <property type="entry name" value="BRCT domain"/>
    <property type="match status" value="1"/>
</dbReference>
<dbReference type="Proteomes" id="UP000322084">
    <property type="component" value="Unassembled WGS sequence"/>
</dbReference>
<evidence type="ECO:0000313" key="5">
    <source>
        <dbReference type="Proteomes" id="UP000322084"/>
    </source>
</evidence>
<dbReference type="SUPFAM" id="SSF47781">
    <property type="entry name" value="RuvA domain 2-like"/>
    <property type="match status" value="1"/>
</dbReference>
<keyword evidence="2" id="KW-0234">DNA repair</keyword>
<dbReference type="Pfam" id="PF00533">
    <property type="entry name" value="BRCT"/>
    <property type="match status" value="1"/>
</dbReference>
<keyword evidence="1" id="KW-0227">DNA damage</keyword>
<name>A0A5A7MSF4_9PROT</name>